<sequence>MGFFRAFIKRKDSDAGEAGRALEELRSSLYNELRTSEGAKRQQQRYCGPVMAMTFNFMVAVGIILGNKLVMGRVGFNFPIFLTLIHYSVAWILLAIFKTCSLLPVSPPTVSTPFSSLFSLGAVMAFASGLANTSLNYNSVGFYQMAKIAVTPTIVIAEFILFRKMISVNKVMALVVVSVGVAVATVTDLEFNLFGACIALAWIVPSAINKILWSNLQQQSNWTALALMWRTTPITIFFLVALMPWLDPPGVLSFRWDANNVSAILISALLGFLLQWSGALALGATSATSHVVLGQFKTCVILLGGYILFGSDPGIVSICGAVAALGGMSVYTSLSLSKEKASTNLLPKQNPSPLKPKSAEDDIDQMNIADTSSVV</sequence>
<keyword evidence="2" id="KW-1185">Reference proteome</keyword>
<proteinExistence type="predicted"/>
<name>A0ACC0BQ03_CATRO</name>
<comment type="caution">
    <text evidence="1">The sequence shown here is derived from an EMBL/GenBank/DDBJ whole genome shotgun (WGS) entry which is preliminary data.</text>
</comment>
<protein>
    <submittedName>
        <fullName evidence="1">Uncharacterized protein</fullName>
    </submittedName>
</protein>
<accession>A0ACC0BQ03</accession>
<gene>
    <name evidence="1" type="ORF">M9H77_15028</name>
</gene>
<dbReference type="Proteomes" id="UP001060085">
    <property type="component" value="Linkage Group LG03"/>
</dbReference>
<evidence type="ECO:0000313" key="1">
    <source>
        <dbReference type="EMBL" id="KAI5674664.1"/>
    </source>
</evidence>
<reference evidence="2" key="1">
    <citation type="journal article" date="2023" name="Nat. Plants">
        <title>Single-cell RNA sequencing provides a high-resolution roadmap for understanding the multicellular compartmentation of specialized metabolism.</title>
        <authorList>
            <person name="Sun S."/>
            <person name="Shen X."/>
            <person name="Li Y."/>
            <person name="Li Y."/>
            <person name="Wang S."/>
            <person name="Li R."/>
            <person name="Zhang H."/>
            <person name="Shen G."/>
            <person name="Guo B."/>
            <person name="Wei J."/>
            <person name="Xu J."/>
            <person name="St-Pierre B."/>
            <person name="Chen S."/>
            <person name="Sun C."/>
        </authorList>
    </citation>
    <scope>NUCLEOTIDE SEQUENCE [LARGE SCALE GENOMIC DNA]</scope>
</reference>
<organism evidence="1 2">
    <name type="scientific">Catharanthus roseus</name>
    <name type="common">Madagascar periwinkle</name>
    <name type="synonym">Vinca rosea</name>
    <dbReference type="NCBI Taxonomy" id="4058"/>
    <lineage>
        <taxon>Eukaryota</taxon>
        <taxon>Viridiplantae</taxon>
        <taxon>Streptophyta</taxon>
        <taxon>Embryophyta</taxon>
        <taxon>Tracheophyta</taxon>
        <taxon>Spermatophyta</taxon>
        <taxon>Magnoliopsida</taxon>
        <taxon>eudicotyledons</taxon>
        <taxon>Gunneridae</taxon>
        <taxon>Pentapetalae</taxon>
        <taxon>asterids</taxon>
        <taxon>lamiids</taxon>
        <taxon>Gentianales</taxon>
        <taxon>Apocynaceae</taxon>
        <taxon>Rauvolfioideae</taxon>
        <taxon>Vinceae</taxon>
        <taxon>Catharanthinae</taxon>
        <taxon>Catharanthus</taxon>
    </lineage>
</organism>
<evidence type="ECO:0000313" key="2">
    <source>
        <dbReference type="Proteomes" id="UP001060085"/>
    </source>
</evidence>
<dbReference type="EMBL" id="CM044703">
    <property type="protein sequence ID" value="KAI5674664.1"/>
    <property type="molecule type" value="Genomic_DNA"/>
</dbReference>